<dbReference type="HOGENOM" id="CLU_1476588_0_0_1"/>
<accession>E9HLW1</accession>
<dbReference type="AlphaFoldDB" id="E9HLW1"/>
<reference evidence="2 3" key="1">
    <citation type="journal article" date="2011" name="Science">
        <title>The ecoresponsive genome of Daphnia pulex.</title>
        <authorList>
            <person name="Colbourne J.K."/>
            <person name="Pfrender M.E."/>
            <person name="Gilbert D."/>
            <person name="Thomas W.K."/>
            <person name="Tucker A."/>
            <person name="Oakley T.H."/>
            <person name="Tokishita S."/>
            <person name="Aerts A."/>
            <person name="Arnold G.J."/>
            <person name="Basu M.K."/>
            <person name="Bauer D.J."/>
            <person name="Caceres C.E."/>
            <person name="Carmel L."/>
            <person name="Casola C."/>
            <person name="Choi J.H."/>
            <person name="Detter J.C."/>
            <person name="Dong Q."/>
            <person name="Dusheyko S."/>
            <person name="Eads B.D."/>
            <person name="Frohlich T."/>
            <person name="Geiler-Samerotte K.A."/>
            <person name="Gerlach D."/>
            <person name="Hatcher P."/>
            <person name="Jogdeo S."/>
            <person name="Krijgsveld J."/>
            <person name="Kriventseva E.V."/>
            <person name="Kultz D."/>
            <person name="Laforsch C."/>
            <person name="Lindquist E."/>
            <person name="Lopez J."/>
            <person name="Manak J.R."/>
            <person name="Muller J."/>
            <person name="Pangilinan J."/>
            <person name="Patwardhan R.P."/>
            <person name="Pitluck S."/>
            <person name="Pritham E.J."/>
            <person name="Rechtsteiner A."/>
            <person name="Rho M."/>
            <person name="Rogozin I.B."/>
            <person name="Sakarya O."/>
            <person name="Salamov A."/>
            <person name="Schaack S."/>
            <person name="Shapiro H."/>
            <person name="Shiga Y."/>
            <person name="Skalitzky C."/>
            <person name="Smith Z."/>
            <person name="Souvorov A."/>
            <person name="Sung W."/>
            <person name="Tang Z."/>
            <person name="Tsuchiya D."/>
            <person name="Tu H."/>
            <person name="Vos H."/>
            <person name="Wang M."/>
            <person name="Wolf Y.I."/>
            <person name="Yamagata H."/>
            <person name="Yamada T."/>
            <person name="Ye Y."/>
            <person name="Shaw J.R."/>
            <person name="Andrews J."/>
            <person name="Crease T.J."/>
            <person name="Tang H."/>
            <person name="Lucas S.M."/>
            <person name="Robertson H.M."/>
            <person name="Bork P."/>
            <person name="Koonin E.V."/>
            <person name="Zdobnov E.M."/>
            <person name="Grigoriev I.V."/>
            <person name="Lynch M."/>
            <person name="Boore J.L."/>
        </authorList>
    </citation>
    <scope>NUCLEOTIDE SEQUENCE [LARGE SCALE GENOMIC DNA]</scope>
</reference>
<evidence type="ECO:0000256" key="1">
    <source>
        <dbReference type="SAM" id="MobiDB-lite"/>
    </source>
</evidence>
<gene>
    <name evidence="2" type="ORF">DAPPUDRAFT_331237</name>
</gene>
<sequence>MIKKKKRSSQLMPTPQAKKKCVTSDANKGKRILQAVSLPNSFKIPNHFRPDIQKKLEDPSAVFMPKDQSAFLREVANATQVYSYKHSQFQESANLERSIQQETRGAPFIRYIGSTINIILESKPFIRVRTTAEAVIALMATYYVFHLDYSAKVSNALLFLQSFVPGEKDHTNESYVCPRSYLL</sequence>
<dbReference type="InParanoid" id="E9HLW1"/>
<evidence type="ECO:0000313" key="3">
    <source>
        <dbReference type="Proteomes" id="UP000000305"/>
    </source>
</evidence>
<feature type="region of interest" description="Disordered" evidence="1">
    <location>
        <begin position="1"/>
        <end position="24"/>
    </location>
</feature>
<dbReference type="OrthoDB" id="8300566at2759"/>
<dbReference type="Proteomes" id="UP000000305">
    <property type="component" value="Unassembled WGS sequence"/>
</dbReference>
<organism evidence="2 3">
    <name type="scientific">Daphnia pulex</name>
    <name type="common">Water flea</name>
    <dbReference type="NCBI Taxonomy" id="6669"/>
    <lineage>
        <taxon>Eukaryota</taxon>
        <taxon>Metazoa</taxon>
        <taxon>Ecdysozoa</taxon>
        <taxon>Arthropoda</taxon>
        <taxon>Crustacea</taxon>
        <taxon>Branchiopoda</taxon>
        <taxon>Diplostraca</taxon>
        <taxon>Cladocera</taxon>
        <taxon>Anomopoda</taxon>
        <taxon>Daphniidae</taxon>
        <taxon>Daphnia</taxon>
    </lineage>
</organism>
<evidence type="ECO:0000313" key="2">
    <source>
        <dbReference type="EMBL" id="EFX67273.1"/>
    </source>
</evidence>
<dbReference type="KEGG" id="dpx:DAPPUDRAFT_331237"/>
<keyword evidence="3" id="KW-1185">Reference proteome</keyword>
<protein>
    <submittedName>
        <fullName evidence="2">Uncharacterized protein</fullName>
    </submittedName>
</protein>
<dbReference type="EMBL" id="GL732682">
    <property type="protein sequence ID" value="EFX67273.1"/>
    <property type="molecule type" value="Genomic_DNA"/>
</dbReference>
<proteinExistence type="predicted"/>
<name>E9HLW1_DAPPU</name>